<sequence>MLRTVEVRWLEQGSGWGRCCGRSRAAGDCLRRWQGAEATMATSDGAACGDCELLASGAGSRSDDGDWRWRAACDGEQLVAMGRKRWGPWAMVDGGRVVPLSLCRLFYF</sequence>
<gene>
    <name evidence="1" type="ORF">LTRI10_LOCUS40122</name>
</gene>
<dbReference type="EMBL" id="OZ034820">
    <property type="protein sequence ID" value="CAL1399963.1"/>
    <property type="molecule type" value="Genomic_DNA"/>
</dbReference>
<accession>A0AAV2FNS7</accession>
<evidence type="ECO:0000313" key="1">
    <source>
        <dbReference type="EMBL" id="CAL1399963.1"/>
    </source>
</evidence>
<dbReference type="Proteomes" id="UP001497516">
    <property type="component" value="Chromosome 7"/>
</dbReference>
<name>A0AAV2FNS7_9ROSI</name>
<protein>
    <submittedName>
        <fullName evidence="1">Uncharacterized protein</fullName>
    </submittedName>
</protein>
<organism evidence="1 2">
    <name type="scientific">Linum trigynum</name>
    <dbReference type="NCBI Taxonomy" id="586398"/>
    <lineage>
        <taxon>Eukaryota</taxon>
        <taxon>Viridiplantae</taxon>
        <taxon>Streptophyta</taxon>
        <taxon>Embryophyta</taxon>
        <taxon>Tracheophyta</taxon>
        <taxon>Spermatophyta</taxon>
        <taxon>Magnoliopsida</taxon>
        <taxon>eudicotyledons</taxon>
        <taxon>Gunneridae</taxon>
        <taxon>Pentapetalae</taxon>
        <taxon>rosids</taxon>
        <taxon>fabids</taxon>
        <taxon>Malpighiales</taxon>
        <taxon>Linaceae</taxon>
        <taxon>Linum</taxon>
    </lineage>
</organism>
<reference evidence="1 2" key="1">
    <citation type="submission" date="2024-04" db="EMBL/GenBank/DDBJ databases">
        <authorList>
            <person name="Fracassetti M."/>
        </authorList>
    </citation>
    <scope>NUCLEOTIDE SEQUENCE [LARGE SCALE GENOMIC DNA]</scope>
</reference>
<dbReference type="AlphaFoldDB" id="A0AAV2FNS7"/>
<evidence type="ECO:0000313" key="2">
    <source>
        <dbReference type="Proteomes" id="UP001497516"/>
    </source>
</evidence>
<keyword evidence="2" id="KW-1185">Reference proteome</keyword>
<proteinExistence type="predicted"/>